<dbReference type="GO" id="GO:0004467">
    <property type="term" value="F:long-chain fatty acid-CoA ligase activity"/>
    <property type="evidence" value="ECO:0007669"/>
    <property type="project" value="UniProtKB-EC"/>
</dbReference>
<feature type="domain" description="AMP-binding enzyme C-terminal" evidence="3">
    <location>
        <begin position="429"/>
        <end position="505"/>
    </location>
</feature>
<feature type="compositionally biased region" description="Basic and acidic residues" evidence="1">
    <location>
        <begin position="507"/>
        <end position="524"/>
    </location>
</feature>
<evidence type="ECO:0000256" key="1">
    <source>
        <dbReference type="SAM" id="MobiDB-lite"/>
    </source>
</evidence>
<evidence type="ECO:0000313" key="4">
    <source>
        <dbReference type="EMBL" id="UUY03991.1"/>
    </source>
</evidence>
<dbReference type="RefSeq" id="WP_353864490.1">
    <property type="nucleotide sequence ID" value="NZ_CP088295.1"/>
</dbReference>
<organism evidence="4 5">
    <name type="scientific">Svornostia abyssi</name>
    <dbReference type="NCBI Taxonomy" id="2898438"/>
    <lineage>
        <taxon>Bacteria</taxon>
        <taxon>Bacillati</taxon>
        <taxon>Actinomycetota</taxon>
        <taxon>Thermoleophilia</taxon>
        <taxon>Solirubrobacterales</taxon>
        <taxon>Baekduiaceae</taxon>
        <taxon>Svornostia</taxon>
    </lineage>
</organism>
<name>A0ABY5PH83_9ACTN</name>
<dbReference type="InterPro" id="IPR045851">
    <property type="entry name" value="AMP-bd_C_sf"/>
</dbReference>
<dbReference type="PROSITE" id="PS00455">
    <property type="entry name" value="AMP_BINDING"/>
    <property type="match status" value="1"/>
</dbReference>
<dbReference type="PANTHER" id="PTHR43767">
    <property type="entry name" value="LONG-CHAIN-FATTY-ACID--COA LIGASE"/>
    <property type="match status" value="1"/>
</dbReference>
<keyword evidence="5" id="KW-1185">Reference proteome</keyword>
<evidence type="ECO:0000259" key="2">
    <source>
        <dbReference type="Pfam" id="PF00501"/>
    </source>
</evidence>
<reference evidence="5" key="1">
    <citation type="submission" date="2021-11" db="EMBL/GenBank/DDBJ databases">
        <title>Cultivation dependent microbiological survey of springs from the worlds oldest radium mine currently devoted to the extraction of radon-saturated water.</title>
        <authorList>
            <person name="Kapinusova G."/>
            <person name="Smrhova T."/>
            <person name="Strejcek M."/>
            <person name="Suman J."/>
            <person name="Jani K."/>
            <person name="Pajer P."/>
            <person name="Uhlik O."/>
        </authorList>
    </citation>
    <scope>NUCLEOTIDE SEQUENCE [LARGE SCALE GENOMIC DNA]</scope>
    <source>
        <strain evidence="5">J379</strain>
    </source>
</reference>
<dbReference type="Pfam" id="PF13193">
    <property type="entry name" value="AMP-binding_C"/>
    <property type="match status" value="1"/>
</dbReference>
<dbReference type="InterPro" id="IPR020845">
    <property type="entry name" value="AMP-binding_CS"/>
</dbReference>
<sequence>MGENVGAALERAARLFADREAVVDGDTRWSYAQLNERVAGFDAALGGLGLQQGDVVGVLALNSAAHLVSWLAIPRSGRVLNDLNVRLAPAELEFILGDSGARALVVDDVFLEMGRALADACATVEHLIYAGRGETPDGCLSFTELAATPGGPAAPLDADTVAGIFYTGGTTGLPKGVMLTHRNLVANAKHTLIAIKYATDDRYLHAAPMFHLANGASVFALTWVGGTHVIIPAFDPALWLRTVAEHRVTRALLVPTMVTMVAHHPDVAQTDISSLRSMLYGASPMPEELLRTAMQLFPCDWIQAYGMTEAAPIVTCLSPEDHRRGLEGEEPFAARLRSAGTPVVGVEAEVRRGDGSLADLGEPGEIWVRGPNVMAGYFHREEETAAALDADGWYHSGDAAYQDAGGYLFIVDRVKDMIISGGENVYSTEVENALYQHAAVLECAVFGVPDEQWGERVHAAVVLKPEQTAEEAELIDHCRPLIAGYKLPRSIEFHAEPLPKSGAGKLLKRELRQPHWEGRERQVS</sequence>
<dbReference type="EMBL" id="CP088295">
    <property type="protein sequence ID" value="UUY03991.1"/>
    <property type="molecule type" value="Genomic_DNA"/>
</dbReference>
<dbReference type="InterPro" id="IPR050237">
    <property type="entry name" value="ATP-dep_AMP-bd_enzyme"/>
</dbReference>
<dbReference type="InterPro" id="IPR000873">
    <property type="entry name" value="AMP-dep_synth/lig_dom"/>
</dbReference>
<feature type="region of interest" description="Disordered" evidence="1">
    <location>
        <begin position="504"/>
        <end position="524"/>
    </location>
</feature>
<feature type="domain" description="AMP-dependent synthetase/ligase" evidence="2">
    <location>
        <begin position="9"/>
        <end position="378"/>
    </location>
</feature>
<gene>
    <name evidence="4" type="ORF">LRS13_00230</name>
</gene>
<keyword evidence="4" id="KW-0436">Ligase</keyword>
<dbReference type="InterPro" id="IPR025110">
    <property type="entry name" value="AMP-bd_C"/>
</dbReference>
<dbReference type="CDD" id="cd17631">
    <property type="entry name" value="FACL_FadD13-like"/>
    <property type="match status" value="1"/>
</dbReference>
<dbReference type="PANTHER" id="PTHR43767:SF1">
    <property type="entry name" value="NONRIBOSOMAL PEPTIDE SYNTHASE PES1 (EUROFUNG)-RELATED"/>
    <property type="match status" value="1"/>
</dbReference>
<evidence type="ECO:0000313" key="5">
    <source>
        <dbReference type="Proteomes" id="UP001058860"/>
    </source>
</evidence>
<accession>A0ABY5PH83</accession>
<dbReference type="InterPro" id="IPR042099">
    <property type="entry name" value="ANL_N_sf"/>
</dbReference>
<dbReference type="SUPFAM" id="SSF56801">
    <property type="entry name" value="Acetyl-CoA synthetase-like"/>
    <property type="match status" value="1"/>
</dbReference>
<dbReference type="Pfam" id="PF00501">
    <property type="entry name" value="AMP-binding"/>
    <property type="match status" value="1"/>
</dbReference>
<dbReference type="Gene3D" id="3.30.300.30">
    <property type="match status" value="1"/>
</dbReference>
<dbReference type="Gene3D" id="3.40.50.12780">
    <property type="entry name" value="N-terminal domain of ligase-like"/>
    <property type="match status" value="1"/>
</dbReference>
<protein>
    <submittedName>
        <fullName evidence="4">Long-chain-fatty-acid--CoA ligase</fullName>
        <ecNumber evidence="4">6.2.1.3</ecNumber>
    </submittedName>
</protein>
<dbReference type="EC" id="6.2.1.3" evidence="4"/>
<dbReference type="NCBIfam" id="NF004837">
    <property type="entry name" value="PRK06187.1"/>
    <property type="match status" value="1"/>
</dbReference>
<evidence type="ECO:0000259" key="3">
    <source>
        <dbReference type="Pfam" id="PF13193"/>
    </source>
</evidence>
<dbReference type="Proteomes" id="UP001058860">
    <property type="component" value="Chromosome"/>
</dbReference>
<proteinExistence type="predicted"/>